<evidence type="ECO:0000256" key="2">
    <source>
        <dbReference type="SAM" id="SignalP"/>
    </source>
</evidence>
<organism evidence="3 4">
    <name type="scientific">Ranatra chinensis</name>
    <dbReference type="NCBI Taxonomy" id="642074"/>
    <lineage>
        <taxon>Eukaryota</taxon>
        <taxon>Metazoa</taxon>
        <taxon>Ecdysozoa</taxon>
        <taxon>Arthropoda</taxon>
        <taxon>Hexapoda</taxon>
        <taxon>Insecta</taxon>
        <taxon>Pterygota</taxon>
        <taxon>Neoptera</taxon>
        <taxon>Paraneoptera</taxon>
        <taxon>Hemiptera</taxon>
        <taxon>Heteroptera</taxon>
        <taxon>Panheteroptera</taxon>
        <taxon>Nepomorpha</taxon>
        <taxon>Nepidae</taxon>
        <taxon>Ranatrinae</taxon>
        <taxon>Ranatra</taxon>
    </lineage>
</organism>
<reference evidence="3 4" key="1">
    <citation type="submission" date="2024-07" db="EMBL/GenBank/DDBJ databases">
        <title>Chromosome-level genome assembly of the water stick insect Ranatra chinensis (Heteroptera: Nepidae).</title>
        <authorList>
            <person name="Liu X."/>
        </authorList>
    </citation>
    <scope>NUCLEOTIDE SEQUENCE [LARGE SCALE GENOMIC DNA]</scope>
    <source>
        <strain evidence="3">Cailab_2021Rc</strain>
        <tissue evidence="3">Muscle</tissue>
    </source>
</reference>
<evidence type="ECO:0000313" key="3">
    <source>
        <dbReference type="EMBL" id="KAL1139110.1"/>
    </source>
</evidence>
<dbReference type="EMBL" id="JBFDAA010000003">
    <property type="protein sequence ID" value="KAL1139110.1"/>
    <property type="molecule type" value="Genomic_DNA"/>
</dbReference>
<dbReference type="Proteomes" id="UP001558652">
    <property type="component" value="Unassembled WGS sequence"/>
</dbReference>
<feature type="compositionally biased region" description="Pro residues" evidence="1">
    <location>
        <begin position="238"/>
        <end position="258"/>
    </location>
</feature>
<dbReference type="PROSITE" id="PS51257">
    <property type="entry name" value="PROKAR_LIPOPROTEIN"/>
    <property type="match status" value="1"/>
</dbReference>
<sequence>MFQKTKTRETTENGIRRSMRLLLLCALVASCLAQDAGLTPDQQKWVDKGTEMIKNNIGKQGELGKQFVEWISSAAQSGIDLGSLSTHEAVNAIQGILDSANKVGGKGIDVGANIAGKGFGLIGSAAELTPSVIGKILQAIAERGQQGAKQAGDIGNSALGKGTSLGKDVLSWVNEITNKVTDSVSNVITHGKDRVTSSIDKGVDRITGRVDAGSKLLQSILDRLKFGNRKPQQGTNTTPPPAQIPKPEPTQQVPPPQKPAEETITTEAPAQPAQPVPAPQ</sequence>
<proteinExistence type="predicted"/>
<keyword evidence="4" id="KW-1185">Reference proteome</keyword>
<keyword evidence="2" id="KW-0732">Signal</keyword>
<evidence type="ECO:0000256" key="1">
    <source>
        <dbReference type="SAM" id="MobiDB-lite"/>
    </source>
</evidence>
<feature type="signal peptide" evidence="2">
    <location>
        <begin position="1"/>
        <end position="33"/>
    </location>
</feature>
<protein>
    <submittedName>
        <fullName evidence="3">Uncharacterized protein</fullName>
    </submittedName>
</protein>
<accession>A0ABD0YT15</accession>
<comment type="caution">
    <text evidence="3">The sequence shown here is derived from an EMBL/GenBank/DDBJ whole genome shotgun (WGS) entry which is preliminary data.</text>
</comment>
<feature type="region of interest" description="Disordered" evidence="1">
    <location>
        <begin position="224"/>
        <end position="280"/>
    </location>
</feature>
<feature type="compositionally biased region" description="Low complexity" evidence="1">
    <location>
        <begin position="262"/>
        <end position="271"/>
    </location>
</feature>
<evidence type="ECO:0000313" key="4">
    <source>
        <dbReference type="Proteomes" id="UP001558652"/>
    </source>
</evidence>
<dbReference type="AlphaFoldDB" id="A0ABD0YT15"/>
<name>A0ABD0YT15_9HEMI</name>
<gene>
    <name evidence="3" type="ORF">AAG570_009170</name>
</gene>
<feature type="chain" id="PRO_5044857576" evidence="2">
    <location>
        <begin position="34"/>
        <end position="280"/>
    </location>
</feature>